<feature type="compositionally biased region" description="Polar residues" evidence="1">
    <location>
        <begin position="838"/>
        <end position="858"/>
    </location>
</feature>
<dbReference type="EMBL" id="KL660825">
    <property type="protein sequence ID" value="KFA61874.1"/>
    <property type="molecule type" value="Genomic_DNA"/>
</dbReference>
<organism evidence="3 4">
    <name type="scientific">Stachybotrys chlorohalonatus (strain IBT 40285)</name>
    <dbReference type="NCBI Taxonomy" id="1283841"/>
    <lineage>
        <taxon>Eukaryota</taxon>
        <taxon>Fungi</taxon>
        <taxon>Dikarya</taxon>
        <taxon>Ascomycota</taxon>
        <taxon>Pezizomycotina</taxon>
        <taxon>Sordariomycetes</taxon>
        <taxon>Hypocreomycetidae</taxon>
        <taxon>Hypocreales</taxon>
        <taxon>Stachybotryaceae</taxon>
        <taxon>Stachybotrys</taxon>
    </lineage>
</organism>
<feature type="region of interest" description="Disordered" evidence="1">
    <location>
        <begin position="580"/>
        <end position="1083"/>
    </location>
</feature>
<feature type="compositionally biased region" description="Basic and acidic residues" evidence="1">
    <location>
        <begin position="467"/>
        <end position="485"/>
    </location>
</feature>
<dbReference type="Proteomes" id="UP000028524">
    <property type="component" value="Unassembled WGS sequence"/>
</dbReference>
<feature type="region of interest" description="Disordered" evidence="1">
    <location>
        <begin position="342"/>
        <end position="434"/>
    </location>
</feature>
<feature type="compositionally biased region" description="Basic and acidic residues" evidence="1">
    <location>
        <begin position="861"/>
        <end position="870"/>
    </location>
</feature>
<gene>
    <name evidence="3" type="ORF">S40285_06576</name>
</gene>
<feature type="compositionally biased region" description="Polar residues" evidence="1">
    <location>
        <begin position="536"/>
        <end position="551"/>
    </location>
</feature>
<feature type="compositionally biased region" description="Basic and acidic residues" evidence="1">
    <location>
        <begin position="410"/>
        <end position="434"/>
    </location>
</feature>
<reference evidence="3 4" key="1">
    <citation type="journal article" date="2014" name="BMC Genomics">
        <title>Comparative genome sequencing reveals chemotype-specific gene clusters in the toxigenic black mold Stachybotrys.</title>
        <authorList>
            <person name="Semeiks J."/>
            <person name="Borek D."/>
            <person name="Otwinowski Z."/>
            <person name="Grishin N.V."/>
        </authorList>
    </citation>
    <scope>NUCLEOTIDE SEQUENCE [LARGE SCALE GENOMIC DNA]</scope>
    <source>
        <strain evidence="3 4">IBT 40285</strain>
    </source>
</reference>
<evidence type="ECO:0000256" key="2">
    <source>
        <dbReference type="SAM" id="Phobius"/>
    </source>
</evidence>
<feature type="compositionally biased region" description="Polar residues" evidence="1">
    <location>
        <begin position="399"/>
        <end position="409"/>
    </location>
</feature>
<feature type="compositionally biased region" description="Polar residues" evidence="1">
    <location>
        <begin position="1203"/>
        <end position="1224"/>
    </location>
</feature>
<keyword evidence="2" id="KW-0812">Transmembrane</keyword>
<evidence type="ECO:0000313" key="3">
    <source>
        <dbReference type="EMBL" id="KFA61874.1"/>
    </source>
</evidence>
<feature type="compositionally biased region" description="Basic and acidic residues" evidence="1">
    <location>
        <begin position="791"/>
        <end position="803"/>
    </location>
</feature>
<feature type="compositionally biased region" description="Basic and acidic residues" evidence="1">
    <location>
        <begin position="1149"/>
        <end position="1166"/>
    </location>
</feature>
<feature type="transmembrane region" description="Helical" evidence="2">
    <location>
        <begin position="70"/>
        <end position="100"/>
    </location>
</feature>
<feature type="compositionally biased region" description="Polar residues" evidence="1">
    <location>
        <begin position="764"/>
        <end position="774"/>
    </location>
</feature>
<dbReference type="OrthoDB" id="10373276at2759"/>
<sequence>MYYLSSSKYLEYYLSGLNDLNQVLLTLILYLLERYNPIQIFVAIIFCLILTTVFCIAFETATRAVARLVALATVTPFCITTQVLCHIFASIGTSILYLIVRSIADKHTPHGAKAVLFDFGLNNGSCYILRMEPRMPGISEDDASDLAASYEFLQVSYGLLDNCYVAVSPSENTSNASSLESFGWLPHFARNISWHSQPHSSSHGLWKKYKDVARRYINDIFNKNYSGSFTNNERKPNVQFEEQVAVVPPSTEYQTSDNGADTPPHEGERPARPKSRLGIHPSVESNGKAPRRNTQSSSKERRTFRSLLDEINQMSTSDAQLDPNQVIETVLSSAFSRADADNDASYVDDDDNHSDSSDTTIRPYGHIQSHAESSHEDDPTPTQGGEDFDTEQGDMEFANSWTRGDNGSDNIREHLDADRIDSDFERAPDQPHEEVIKTELDDKMISVGPSAGFETRISSQSPKHLVKKDNMELAHEPKSSDEGKGHMGKGNMKVQSWKEQAIKNLPKHTEDVNKDDSEPEPKKERSNQEDSRTKHSATPDNGHQPWNNQARRNLHNFKEIYYDNYSEKRFEQQTDAEYCAEVEAQSSKSHELHEDVDYSKVSDTTVDGVRSEPKPDPVPAVAFDDIQSHTKRDDEDEENDENHDVPSRNLIDDEDEPRAHPEHITPMETPQKQMTATADVQSIYEEGDEDASSEDSPVTVRARSPIPETQDDEDTSGEDSPVTARMRSPIPEAQDSGNVVSEDVQLSSETGCGTPEESRKSNVSEEISTQAIENTQRHLPVESPEDIATGHSDEIDSPDRALEKIISNDTQPLPSSEVSTAQTEGQDTVESTKKLAPQDSQAAAESSPNSETRSSPTVESPKSKAAKDAKAPVQKSSPTRSTGTAAQVSPGNQSSTKHLIPRKKIASRSKSQCKTSTEQTQGSSHGTGADIAPPSRTSRSPEVVPTQVRAQPEAEPQEKLPHRVGSKDDDGKNKQKPASWSPFGGASAATRPSFFARSSRPSAATRNAAVVKDNAKASVPSPDPQLSKIPRRRVEKPVPSTSQEPKEDSKPSSSSSQLVKTSNGPFEGGKDATTSEDVPIPEVNFDDRFCVMVKEMSRDWSPEPSPPPEDQKSLPSAVSPADEPSVPGLPEPAPTADRPPSQPSGSSDDSFHDSGVVRKRDHHDAAPEDTPESGPQPSSSPPTASNLSDQETTAQEEPESVGEQPQSVPEPTLDRQSQPTSPQSPAWEASRRRPWYQPPPPGNSTWSDSGSSGSSEKGLSDPRPSTESADDLIDLGNGTDEDAVTEEPYEVRVQSLVEDEVEERDDPSLTGRGRGRAYRMDGNI</sequence>
<feature type="compositionally biased region" description="Polar residues" evidence="1">
    <location>
        <begin position="874"/>
        <end position="897"/>
    </location>
</feature>
<feature type="region of interest" description="Disordered" evidence="1">
    <location>
        <begin position="1095"/>
        <end position="1324"/>
    </location>
</feature>
<feature type="compositionally biased region" description="Low complexity" evidence="1">
    <location>
        <begin position="1172"/>
        <end position="1185"/>
    </location>
</feature>
<feature type="compositionally biased region" description="Basic and acidic residues" evidence="1">
    <location>
        <begin position="588"/>
        <end position="600"/>
    </location>
</feature>
<evidence type="ECO:0000256" key="1">
    <source>
        <dbReference type="SAM" id="MobiDB-lite"/>
    </source>
</evidence>
<evidence type="ECO:0000313" key="4">
    <source>
        <dbReference type="Proteomes" id="UP000028524"/>
    </source>
</evidence>
<feature type="compositionally biased region" description="Basic and acidic residues" evidence="1">
    <location>
        <begin position="956"/>
        <end position="973"/>
    </location>
</feature>
<feature type="compositionally biased region" description="Low complexity" evidence="1">
    <location>
        <begin position="986"/>
        <end position="1009"/>
    </location>
</feature>
<feature type="compositionally biased region" description="Polar residues" evidence="1">
    <location>
        <begin position="908"/>
        <end position="926"/>
    </location>
</feature>
<protein>
    <submittedName>
        <fullName evidence="3">Uncharacterized protein</fullName>
    </submittedName>
</protein>
<dbReference type="InParanoid" id="A0A084QD39"/>
<feature type="transmembrane region" description="Helical" evidence="2">
    <location>
        <begin position="38"/>
        <end position="58"/>
    </location>
</feature>
<proteinExistence type="predicted"/>
<keyword evidence="2" id="KW-1133">Transmembrane helix</keyword>
<feature type="compositionally biased region" description="Polar residues" evidence="1">
    <location>
        <begin position="735"/>
        <end position="751"/>
    </location>
</feature>
<feature type="compositionally biased region" description="Low complexity" evidence="1">
    <location>
        <begin position="1243"/>
        <end position="1257"/>
    </location>
</feature>
<feature type="region of interest" description="Disordered" evidence="1">
    <location>
        <begin position="452"/>
        <end position="552"/>
    </location>
</feature>
<feature type="compositionally biased region" description="Acidic residues" evidence="1">
    <location>
        <begin position="1268"/>
        <end position="1288"/>
    </location>
</feature>
<accession>A0A084QD39</accession>
<feature type="region of interest" description="Disordered" evidence="1">
    <location>
        <begin position="247"/>
        <end position="302"/>
    </location>
</feature>
<feature type="compositionally biased region" description="Polar residues" evidence="1">
    <location>
        <begin position="668"/>
        <end position="680"/>
    </location>
</feature>
<keyword evidence="4" id="KW-1185">Reference proteome</keyword>
<name>A0A084QD39_STAC4</name>
<feature type="compositionally biased region" description="Basic and acidic residues" evidence="1">
    <location>
        <begin position="507"/>
        <end position="533"/>
    </location>
</feature>
<dbReference type="HOGENOM" id="CLU_259603_0_0_1"/>
<keyword evidence="2" id="KW-0472">Membrane</keyword>
<feature type="compositionally biased region" description="Polar residues" evidence="1">
    <location>
        <begin position="807"/>
        <end position="829"/>
    </location>
</feature>
<dbReference type="OMA" id="RVEYHEN"/>